<name>A0A1I8ADY1_9BILA</name>
<accession>A0A1I8ADY1</accession>
<sequence length="130" mass="14801">MPLQSPGITSKHFHVSGSALTMDHRTVRIQFNDYNGGKTHFPVCVLKTSYGKTGPYEYIVLVEANTCKSASILVRDPETFFDKDNSELIHFLQHISFRFANKSFSRFQKVRENELEEMDVVPHDGTCSAE</sequence>
<dbReference type="AlphaFoldDB" id="A0A1I8ADY1"/>
<dbReference type="WBParaSite" id="L893_g4941.t1">
    <property type="protein sequence ID" value="L893_g4941.t1"/>
    <property type="gene ID" value="L893_g4941"/>
</dbReference>
<organism evidence="1 2">
    <name type="scientific">Steinernema glaseri</name>
    <dbReference type="NCBI Taxonomy" id="37863"/>
    <lineage>
        <taxon>Eukaryota</taxon>
        <taxon>Metazoa</taxon>
        <taxon>Ecdysozoa</taxon>
        <taxon>Nematoda</taxon>
        <taxon>Chromadorea</taxon>
        <taxon>Rhabditida</taxon>
        <taxon>Tylenchina</taxon>
        <taxon>Panagrolaimomorpha</taxon>
        <taxon>Strongyloidoidea</taxon>
        <taxon>Steinernematidae</taxon>
        <taxon>Steinernema</taxon>
    </lineage>
</organism>
<proteinExistence type="predicted"/>
<evidence type="ECO:0000313" key="2">
    <source>
        <dbReference type="WBParaSite" id="L893_g4941.t1"/>
    </source>
</evidence>
<keyword evidence="1" id="KW-1185">Reference proteome</keyword>
<evidence type="ECO:0000313" key="1">
    <source>
        <dbReference type="Proteomes" id="UP000095287"/>
    </source>
</evidence>
<dbReference type="Proteomes" id="UP000095287">
    <property type="component" value="Unplaced"/>
</dbReference>
<reference evidence="2" key="1">
    <citation type="submission" date="2016-11" db="UniProtKB">
        <authorList>
            <consortium name="WormBaseParasite"/>
        </authorList>
    </citation>
    <scope>IDENTIFICATION</scope>
</reference>
<protein>
    <submittedName>
        <fullName evidence="2">MSP domain-containing protein</fullName>
    </submittedName>
</protein>